<accession>A0A9P7FQS6</accession>
<dbReference type="SUPFAM" id="SSF89796">
    <property type="entry name" value="CoA-transferase family III (CaiB/BaiF)"/>
    <property type="match status" value="2"/>
</dbReference>
<dbReference type="InterPro" id="IPR050509">
    <property type="entry name" value="CoA-transferase_III"/>
</dbReference>
<evidence type="ECO:0008006" key="4">
    <source>
        <dbReference type="Google" id="ProtNLM"/>
    </source>
</evidence>
<dbReference type="GO" id="GO:0003824">
    <property type="term" value="F:catalytic activity"/>
    <property type="evidence" value="ECO:0007669"/>
    <property type="project" value="InterPro"/>
</dbReference>
<dbReference type="InterPro" id="IPR023606">
    <property type="entry name" value="CoA-Trfase_III_dom_1_sf"/>
</dbReference>
<dbReference type="Gene3D" id="3.40.50.10540">
    <property type="entry name" value="Crotonobetainyl-coa:carnitine coa-transferase, domain 1"/>
    <property type="match status" value="2"/>
</dbReference>
<evidence type="ECO:0000313" key="2">
    <source>
        <dbReference type="EMBL" id="KAG5635570.1"/>
    </source>
</evidence>
<dbReference type="Pfam" id="PF02515">
    <property type="entry name" value="CoA_transf_3"/>
    <property type="match status" value="2"/>
</dbReference>
<dbReference type="EMBL" id="JABCKI010006063">
    <property type="protein sequence ID" value="KAG5635570.1"/>
    <property type="molecule type" value="Genomic_DNA"/>
</dbReference>
<dbReference type="Proteomes" id="UP000717328">
    <property type="component" value="Unassembled WGS sequence"/>
</dbReference>
<protein>
    <recommendedName>
        <fullName evidence="4">CoA-transferase family III</fullName>
    </recommendedName>
</protein>
<dbReference type="Gene3D" id="3.30.1540.10">
    <property type="entry name" value="formyl-coa transferase, domain 3"/>
    <property type="match status" value="1"/>
</dbReference>
<dbReference type="PANTHER" id="PTHR48228:SF4">
    <property type="entry name" value="BLR3030 PROTEIN"/>
    <property type="match status" value="1"/>
</dbReference>
<name>A0A9P7FQS6_9AGAR</name>
<dbReference type="PANTHER" id="PTHR48228">
    <property type="entry name" value="SUCCINYL-COA--D-CITRAMALATE COA-TRANSFERASE"/>
    <property type="match status" value="1"/>
</dbReference>
<proteinExistence type="inferred from homology"/>
<reference evidence="2" key="1">
    <citation type="submission" date="2021-02" db="EMBL/GenBank/DDBJ databases">
        <authorList>
            <person name="Nieuwenhuis M."/>
            <person name="Van De Peppel L.J.J."/>
        </authorList>
    </citation>
    <scope>NUCLEOTIDE SEQUENCE</scope>
    <source>
        <strain evidence="2">D49</strain>
    </source>
</reference>
<evidence type="ECO:0000256" key="1">
    <source>
        <dbReference type="ARBA" id="ARBA00008383"/>
    </source>
</evidence>
<keyword evidence="3" id="KW-1185">Reference proteome</keyword>
<dbReference type="OrthoDB" id="2308815at2759"/>
<comment type="caution">
    <text evidence="2">The sequence shown here is derived from an EMBL/GenBank/DDBJ whole genome shotgun (WGS) entry which is preliminary data.</text>
</comment>
<reference evidence="2" key="2">
    <citation type="submission" date="2021-10" db="EMBL/GenBank/DDBJ databases">
        <title>Phylogenomics reveals ancestral predisposition of the termite-cultivated fungus Termitomyces towards a domesticated lifestyle.</title>
        <authorList>
            <person name="Auxier B."/>
            <person name="Grum-Grzhimaylo A."/>
            <person name="Cardenas M.E."/>
            <person name="Lodge J.D."/>
            <person name="Laessoe T."/>
            <person name="Pedersen O."/>
            <person name="Smith M.E."/>
            <person name="Kuyper T.W."/>
            <person name="Franco-Molano E.A."/>
            <person name="Baroni T.J."/>
            <person name="Aanen D.K."/>
        </authorList>
    </citation>
    <scope>NUCLEOTIDE SEQUENCE</scope>
    <source>
        <strain evidence="2">D49</strain>
    </source>
</reference>
<organism evidence="2 3">
    <name type="scientific">Sphagnurus paluster</name>
    <dbReference type="NCBI Taxonomy" id="117069"/>
    <lineage>
        <taxon>Eukaryota</taxon>
        <taxon>Fungi</taxon>
        <taxon>Dikarya</taxon>
        <taxon>Basidiomycota</taxon>
        <taxon>Agaricomycotina</taxon>
        <taxon>Agaricomycetes</taxon>
        <taxon>Agaricomycetidae</taxon>
        <taxon>Agaricales</taxon>
        <taxon>Tricholomatineae</taxon>
        <taxon>Lyophyllaceae</taxon>
        <taxon>Sphagnurus</taxon>
    </lineage>
</organism>
<evidence type="ECO:0000313" key="3">
    <source>
        <dbReference type="Proteomes" id="UP000717328"/>
    </source>
</evidence>
<sequence>MNPTAHATAASIWRSLNLPASALTQLHLPPSPDPDAAINSSFRLGAAAQASIGASALAIAQFHFLRTGETQRVSVDARHAVISFHSETWYNVDGALPSGGVCDDIAGLYRTADGHIRIHTNFPHHRAGILRLLSLPSTPAPNRADVSHALSTQSASAFEAAAASAGMCAFALRTAAEWDAHPQAHALRGAAPVEVRRIGDAPKRIIPGGGAGIERALQGIRVLDLSRVLAGPVAGRTLAAHGADVLRIVSPSLPALPLLDTETSLGKRTAHLDLTSTSACGTLAALTRDADVFLQAYRPGALAAKGFGVDEVARLRPGIVYAELCAWGWEGPWKDLRGFDSLVQTATGFNIDEGEAYRAFTGSETPASPRALPMQALDHAAGYLLACGIAAALCNTITEGGTWHLRVSLAAAGAWLRSLGRADIGLGHAFPPRQAPPHPEIAALCGTWVMHDREGEGKLRGRAKDITAVRQAGVLSLTPARAGEVLGMDEPKWL</sequence>
<gene>
    <name evidence="2" type="ORF">H0H81_010774</name>
</gene>
<dbReference type="AlphaFoldDB" id="A0A9P7FQS6"/>
<comment type="similarity">
    <text evidence="1">Belongs to the CoA-transferase III family.</text>
</comment>
<dbReference type="InterPro" id="IPR003673">
    <property type="entry name" value="CoA-Trfase_fam_III"/>
</dbReference>
<dbReference type="InterPro" id="IPR044855">
    <property type="entry name" value="CoA-Trfase_III_dom3_sf"/>
</dbReference>